<dbReference type="Proteomes" id="UP001279734">
    <property type="component" value="Unassembled WGS sequence"/>
</dbReference>
<sequence length="127" mass="14093">MLLCLALEIESGLEESYLSTSLIQFKFDAAGLCAVACCFEADFCQLVYSCPDTSRGSLWWLAIFQSYCHELILFLMCWLVEEVLWCFHAGMCRCLAGAGALLQTPSNPLQLALLSGRVGLLRLLMLV</sequence>
<evidence type="ECO:0000313" key="2">
    <source>
        <dbReference type="Proteomes" id="UP001279734"/>
    </source>
</evidence>
<comment type="caution">
    <text evidence="1">The sequence shown here is derived from an EMBL/GenBank/DDBJ whole genome shotgun (WGS) entry which is preliminary data.</text>
</comment>
<keyword evidence="2" id="KW-1185">Reference proteome</keyword>
<evidence type="ECO:0000313" key="1">
    <source>
        <dbReference type="EMBL" id="GMH10612.1"/>
    </source>
</evidence>
<dbReference type="AlphaFoldDB" id="A0AAD3SG53"/>
<accession>A0AAD3SG53</accession>
<gene>
    <name evidence="1" type="ORF">Nepgr_012453</name>
</gene>
<reference evidence="1" key="1">
    <citation type="submission" date="2023-05" db="EMBL/GenBank/DDBJ databases">
        <title>Nepenthes gracilis genome sequencing.</title>
        <authorList>
            <person name="Fukushima K."/>
        </authorList>
    </citation>
    <scope>NUCLEOTIDE SEQUENCE</scope>
    <source>
        <strain evidence="1">SING2019-196</strain>
    </source>
</reference>
<protein>
    <submittedName>
        <fullName evidence="1">Uncharacterized protein</fullName>
    </submittedName>
</protein>
<organism evidence="1 2">
    <name type="scientific">Nepenthes gracilis</name>
    <name type="common">Slender pitcher plant</name>
    <dbReference type="NCBI Taxonomy" id="150966"/>
    <lineage>
        <taxon>Eukaryota</taxon>
        <taxon>Viridiplantae</taxon>
        <taxon>Streptophyta</taxon>
        <taxon>Embryophyta</taxon>
        <taxon>Tracheophyta</taxon>
        <taxon>Spermatophyta</taxon>
        <taxon>Magnoliopsida</taxon>
        <taxon>eudicotyledons</taxon>
        <taxon>Gunneridae</taxon>
        <taxon>Pentapetalae</taxon>
        <taxon>Caryophyllales</taxon>
        <taxon>Nepenthaceae</taxon>
        <taxon>Nepenthes</taxon>
    </lineage>
</organism>
<name>A0AAD3SG53_NEPGR</name>
<proteinExistence type="predicted"/>
<dbReference type="EMBL" id="BSYO01000010">
    <property type="protein sequence ID" value="GMH10612.1"/>
    <property type="molecule type" value="Genomic_DNA"/>
</dbReference>